<dbReference type="AlphaFoldDB" id="X0VFT9"/>
<name>X0VFT9_9ZZZZ</name>
<organism evidence="1">
    <name type="scientific">marine sediment metagenome</name>
    <dbReference type="NCBI Taxonomy" id="412755"/>
    <lineage>
        <taxon>unclassified sequences</taxon>
        <taxon>metagenomes</taxon>
        <taxon>ecological metagenomes</taxon>
    </lineage>
</organism>
<protein>
    <submittedName>
        <fullName evidence="1">Uncharacterized protein</fullName>
    </submittedName>
</protein>
<proteinExistence type="predicted"/>
<dbReference type="EMBL" id="BARS01020783">
    <property type="protein sequence ID" value="GAG11328.1"/>
    <property type="molecule type" value="Genomic_DNA"/>
</dbReference>
<reference evidence="1" key="1">
    <citation type="journal article" date="2014" name="Front. Microbiol.">
        <title>High frequency of phylogenetically diverse reductive dehalogenase-homologous genes in deep subseafloor sedimentary metagenomes.</title>
        <authorList>
            <person name="Kawai M."/>
            <person name="Futagami T."/>
            <person name="Toyoda A."/>
            <person name="Takaki Y."/>
            <person name="Nishi S."/>
            <person name="Hori S."/>
            <person name="Arai W."/>
            <person name="Tsubouchi T."/>
            <person name="Morono Y."/>
            <person name="Uchiyama I."/>
            <person name="Ito T."/>
            <person name="Fujiyama A."/>
            <person name="Inagaki F."/>
            <person name="Takami H."/>
        </authorList>
    </citation>
    <scope>NUCLEOTIDE SEQUENCE</scope>
    <source>
        <strain evidence="1">Expedition CK06-06</strain>
    </source>
</reference>
<gene>
    <name evidence="1" type="ORF">S01H1_33471</name>
</gene>
<feature type="non-terminal residue" evidence="1">
    <location>
        <position position="54"/>
    </location>
</feature>
<accession>X0VFT9</accession>
<comment type="caution">
    <text evidence="1">The sequence shown here is derived from an EMBL/GenBank/DDBJ whole genome shotgun (WGS) entry which is preliminary data.</text>
</comment>
<sequence length="54" mass="5807">MVHSDPQQTDFIDLPVPKNNVDKIWIKNELKSEKGGAKGNGIAGNGTIAACTFH</sequence>
<evidence type="ECO:0000313" key="1">
    <source>
        <dbReference type="EMBL" id="GAG11328.1"/>
    </source>
</evidence>